<dbReference type="Proteomes" id="UP000494040">
    <property type="component" value="Unassembled WGS sequence"/>
</dbReference>
<feature type="domain" description="Nose resistant-to-fluoxetine protein N-terminal" evidence="3">
    <location>
        <begin position="79"/>
        <end position="194"/>
    </location>
</feature>
<accession>A0A8I6S0A1</accession>
<feature type="transmembrane region" description="Helical" evidence="1">
    <location>
        <begin position="623"/>
        <end position="645"/>
    </location>
</feature>
<feature type="transmembrane region" description="Helical" evidence="1">
    <location>
        <begin position="553"/>
        <end position="571"/>
    </location>
</feature>
<organism evidence="4 5">
    <name type="scientific">Cimex lectularius</name>
    <name type="common">Bed bug</name>
    <name type="synonym">Acanthia lectularia</name>
    <dbReference type="NCBI Taxonomy" id="79782"/>
    <lineage>
        <taxon>Eukaryota</taxon>
        <taxon>Metazoa</taxon>
        <taxon>Ecdysozoa</taxon>
        <taxon>Arthropoda</taxon>
        <taxon>Hexapoda</taxon>
        <taxon>Insecta</taxon>
        <taxon>Pterygota</taxon>
        <taxon>Neoptera</taxon>
        <taxon>Paraneoptera</taxon>
        <taxon>Hemiptera</taxon>
        <taxon>Heteroptera</taxon>
        <taxon>Panheteroptera</taxon>
        <taxon>Cimicomorpha</taxon>
        <taxon>Cimicidae</taxon>
        <taxon>Cimex</taxon>
    </lineage>
</organism>
<feature type="transmembrane region" description="Helical" evidence="1">
    <location>
        <begin position="688"/>
        <end position="709"/>
    </location>
</feature>
<dbReference type="SMART" id="SM00703">
    <property type="entry name" value="NRF"/>
    <property type="match status" value="1"/>
</dbReference>
<keyword evidence="1" id="KW-0472">Membrane</keyword>
<feature type="transmembrane region" description="Helical" evidence="1">
    <location>
        <begin position="657"/>
        <end position="676"/>
    </location>
</feature>
<evidence type="ECO:0000256" key="1">
    <source>
        <dbReference type="SAM" id="Phobius"/>
    </source>
</evidence>
<dbReference type="KEGG" id="clec:106669596"/>
<feature type="transmembrane region" description="Helical" evidence="1">
    <location>
        <begin position="510"/>
        <end position="533"/>
    </location>
</feature>
<keyword evidence="1" id="KW-0812">Transmembrane</keyword>
<dbReference type="Pfam" id="PF20146">
    <property type="entry name" value="NRF"/>
    <property type="match status" value="1"/>
</dbReference>
<feature type="transmembrane region" description="Helical" evidence="1">
    <location>
        <begin position="320"/>
        <end position="341"/>
    </location>
</feature>
<evidence type="ECO:0000256" key="2">
    <source>
        <dbReference type="SAM" id="SignalP"/>
    </source>
</evidence>
<feature type="transmembrane region" description="Helical" evidence="1">
    <location>
        <begin position="213"/>
        <end position="233"/>
    </location>
</feature>
<protein>
    <recommendedName>
        <fullName evidence="3">Nose resistant-to-fluoxetine protein N-terminal domain-containing protein</fullName>
    </recommendedName>
</protein>
<keyword evidence="2" id="KW-0732">Signal</keyword>
<dbReference type="InterPro" id="IPR002656">
    <property type="entry name" value="Acyl_transf_3_dom"/>
</dbReference>
<dbReference type="GO" id="GO:0016747">
    <property type="term" value="F:acyltransferase activity, transferring groups other than amino-acyl groups"/>
    <property type="evidence" value="ECO:0007669"/>
    <property type="project" value="InterPro"/>
</dbReference>
<feature type="chain" id="PRO_5035103460" description="Nose resistant-to-fluoxetine protein N-terminal domain-containing protein" evidence="2">
    <location>
        <begin position="19"/>
        <end position="730"/>
    </location>
</feature>
<keyword evidence="5" id="KW-1185">Reference proteome</keyword>
<name>A0A8I6S0A1_CIMLE</name>
<dbReference type="AlphaFoldDB" id="A0A8I6S0A1"/>
<evidence type="ECO:0000313" key="4">
    <source>
        <dbReference type="EnsemblMetazoa" id="XP_014254662.1"/>
    </source>
</evidence>
<dbReference type="OrthoDB" id="207378at2759"/>
<dbReference type="PANTHER" id="PTHR11161">
    <property type="entry name" value="O-ACYLTRANSFERASE"/>
    <property type="match status" value="1"/>
</dbReference>
<dbReference type="OMA" id="RIYWWRN"/>
<feature type="transmembrane region" description="Helical" evidence="1">
    <location>
        <begin position="361"/>
        <end position="382"/>
    </location>
</feature>
<dbReference type="RefSeq" id="XP_014254661.1">
    <property type="nucleotide sequence ID" value="XM_014399175.2"/>
</dbReference>
<dbReference type="EnsemblMetazoa" id="XM_014399176.2">
    <property type="protein sequence ID" value="XP_014254662.1"/>
    <property type="gene ID" value="LOC106669596"/>
</dbReference>
<feature type="transmembrane region" description="Helical" evidence="1">
    <location>
        <begin position="483"/>
        <end position="503"/>
    </location>
</feature>
<keyword evidence="1" id="KW-1133">Transmembrane helix</keyword>
<feature type="transmembrane region" description="Helical" evidence="1">
    <location>
        <begin position="583"/>
        <end position="603"/>
    </location>
</feature>
<dbReference type="EnsemblMetazoa" id="XM_014399175.2">
    <property type="protein sequence ID" value="XP_014254661.1"/>
    <property type="gene ID" value="LOC106669596"/>
</dbReference>
<dbReference type="PANTHER" id="PTHR11161:SF69">
    <property type="entry name" value="NOSE RESISTANT TO FLUOXETINE PROTEIN 6-LIKE PROTEIN"/>
    <property type="match status" value="1"/>
</dbReference>
<evidence type="ECO:0000259" key="3">
    <source>
        <dbReference type="SMART" id="SM00703"/>
    </source>
</evidence>
<evidence type="ECO:0000313" key="5">
    <source>
        <dbReference type="Proteomes" id="UP000494040"/>
    </source>
</evidence>
<dbReference type="GeneID" id="106669596"/>
<dbReference type="RefSeq" id="XP_014254662.1">
    <property type="nucleotide sequence ID" value="XM_014399176.2"/>
</dbReference>
<dbReference type="InterPro" id="IPR052728">
    <property type="entry name" value="O2_lipid_transport_reg"/>
</dbReference>
<dbReference type="InterPro" id="IPR006621">
    <property type="entry name" value="Nose-resist-to-fluoxetine_N"/>
</dbReference>
<dbReference type="Pfam" id="PF01757">
    <property type="entry name" value="Acyl_transf_3"/>
    <property type="match status" value="1"/>
</dbReference>
<sequence>MRFGVVWGMLLAAAVVGGQNLTVKTDPGRPSENLQKLLKRKESEAKLWIASETGLQWLATVYSPHKWNPNSLPGAKNISGQCKSSMKIYLMALAKGVLWAAKASDASGRYSSQFFFGNDFWLGSQKLCSEITPEAPFPVAFHLVKFSLVLDKEFTPKARDMSLGVCLPEACSSDDIKSLLEATNIPPDANHNLTLLRIRPVPGSYTLATDPKVHIMLSVSIIVFVLMAVGTVYEWILERRRRKCHVHRANNNESAKMDKITFDKEELSKSESDLMATLDPCKGMGKFGEIVLSFSVLTNGRKILECGTPSKDSISCVHGLRFFSLAWVIMVHTYLQVFAIAENKRLRTLAEETFGFQTVSNATFSVDSFFFISGLLVSYLYFKGTSKPEREQTIRTPRAPRPFLVEMKIMALKYFTLLGYRFIRLTPAYLFVLGMTEVAMRWIKNNSVFEPVSMDNVNCAKYWWRNALYINSLFPRKEMCMLWSWYLSNDTQFYVLGIMFLLISSKFFRVAATSLVLILLSSCVTTAIISVYYDHIVSIQQPFILFDELYDKPWTRLGPYLIGMFTGYFLYRTRGTIKISKVVSLIGWIIALSVLISLVYGVLGANLGITGSALYAGLGHTAWGAALAWIVVACTAGMGGCVNSLLSCRLLQPLSRLTYCAYLIHPVIMVLTSFQMDGPLHLSTPVTFILYFGNMVAAFLASFFISLAFEAPTVRLLKVCLSPVMAKQNN</sequence>
<proteinExistence type="predicted"/>
<reference evidence="4" key="1">
    <citation type="submission" date="2022-01" db="UniProtKB">
        <authorList>
            <consortium name="EnsemblMetazoa"/>
        </authorList>
    </citation>
    <scope>IDENTIFICATION</scope>
</reference>
<feature type="signal peptide" evidence="2">
    <location>
        <begin position="1"/>
        <end position="18"/>
    </location>
</feature>